<dbReference type="EMBL" id="LT598460">
    <property type="protein sequence ID" value="SCU78880.1"/>
    <property type="molecule type" value="Genomic_DNA"/>
</dbReference>
<evidence type="ECO:0000313" key="7">
    <source>
        <dbReference type="Proteomes" id="UP000190274"/>
    </source>
</evidence>
<keyword evidence="3" id="KW-0378">Hydrolase</keyword>
<dbReference type="Gene3D" id="3.90.1640.10">
    <property type="entry name" value="inorganic pyrophosphatase (n-terminal core)"/>
    <property type="match status" value="1"/>
</dbReference>
<proteinExistence type="predicted"/>
<dbReference type="OrthoDB" id="374045at2759"/>
<dbReference type="AlphaFoldDB" id="A0A1G4IQL3"/>
<sequence>MGETVVGFLNYLRNSYLREFSRIAGKNPRLQIVCGNESADLDSVVSAITYAYFSYIKDPSRPFLPVLNILRADLELRRDIVWVLKQRNIPYGLLYFQEDIQGLRNQLNCPIDAVLVDHNDTQSTARELVDSVIAIIDHHEDLGLHKDILERQCGPRIIEKAGSCSSLVYNYWNGLLGPQMNRADTRAPCLGLAALLIDTSNMSYKVEQPDVQAHKSFRGSIRDLDFDEYFAQIRRAKDDIVGLPLRDVLRKDYKEFDFLKGRGGAIRCGMASVVKPLQWLERQFQDQEFKATSSKFLKERNQDVLLILTSWTDDENRFSRQLAFYAETKQNTETVCKLADLVRDKLQLRPIQILDIPDERFRFYAQENTNASRKQVVPYMEEACRQL</sequence>
<gene>
    <name evidence="6" type="ORF">LADA_0A08306G</name>
</gene>
<name>A0A1G4IQL3_9SACH</name>
<dbReference type="STRING" id="1266660.A0A1G4IQL3"/>
<accession>A0A1G4IQL3</accession>
<organism evidence="6 7">
    <name type="scientific">Lachancea dasiensis</name>
    <dbReference type="NCBI Taxonomy" id="1072105"/>
    <lineage>
        <taxon>Eukaryota</taxon>
        <taxon>Fungi</taxon>
        <taxon>Dikarya</taxon>
        <taxon>Ascomycota</taxon>
        <taxon>Saccharomycotina</taxon>
        <taxon>Saccharomycetes</taxon>
        <taxon>Saccharomycetales</taxon>
        <taxon>Saccharomycetaceae</taxon>
        <taxon>Lachancea</taxon>
    </lineage>
</organism>
<dbReference type="SUPFAM" id="SSF64182">
    <property type="entry name" value="DHH phosphoesterases"/>
    <property type="match status" value="1"/>
</dbReference>
<dbReference type="InterPro" id="IPR038222">
    <property type="entry name" value="DHHA2_dom_sf"/>
</dbReference>
<reference evidence="6 7" key="1">
    <citation type="submission" date="2016-03" db="EMBL/GenBank/DDBJ databases">
        <authorList>
            <person name="Devillers H."/>
        </authorList>
    </citation>
    <scope>NUCLEOTIDE SEQUENCE [LARGE SCALE GENOMIC DNA]</scope>
    <source>
        <strain evidence="6">CBS 10888</strain>
    </source>
</reference>
<dbReference type="InterPro" id="IPR038763">
    <property type="entry name" value="DHH_sf"/>
</dbReference>
<evidence type="ECO:0000256" key="4">
    <source>
        <dbReference type="ARBA" id="ARBA00023211"/>
    </source>
</evidence>
<dbReference type="GO" id="GO:0004309">
    <property type="term" value="F:exopolyphosphatase activity"/>
    <property type="evidence" value="ECO:0007669"/>
    <property type="project" value="EnsemblFungi"/>
</dbReference>
<feature type="domain" description="DHHA2" evidence="5">
    <location>
        <begin position="230"/>
        <end position="384"/>
    </location>
</feature>
<comment type="cofactor">
    <cofactor evidence="1">
        <name>Mn(2+)</name>
        <dbReference type="ChEBI" id="CHEBI:29035"/>
    </cofactor>
</comment>
<dbReference type="GO" id="GO:0006798">
    <property type="term" value="P:polyphosphate catabolic process"/>
    <property type="evidence" value="ECO:0007669"/>
    <property type="project" value="EnsemblFungi"/>
</dbReference>
<evidence type="ECO:0000256" key="2">
    <source>
        <dbReference type="ARBA" id="ARBA00022723"/>
    </source>
</evidence>
<evidence type="ECO:0000256" key="3">
    <source>
        <dbReference type="ARBA" id="ARBA00022801"/>
    </source>
</evidence>
<dbReference type="Proteomes" id="UP000190274">
    <property type="component" value="Chromosome A"/>
</dbReference>
<keyword evidence="7" id="KW-1185">Reference proteome</keyword>
<dbReference type="GO" id="GO:0005759">
    <property type="term" value="C:mitochondrial matrix"/>
    <property type="evidence" value="ECO:0007669"/>
    <property type="project" value="EnsemblFungi"/>
</dbReference>
<dbReference type="GO" id="GO:0046872">
    <property type="term" value="F:metal ion binding"/>
    <property type="evidence" value="ECO:0007669"/>
    <property type="project" value="UniProtKB-KW"/>
</dbReference>
<dbReference type="InterPro" id="IPR004097">
    <property type="entry name" value="DHHA2"/>
</dbReference>
<evidence type="ECO:0000259" key="5">
    <source>
        <dbReference type="SMART" id="SM01131"/>
    </source>
</evidence>
<keyword evidence="2" id="KW-0479">Metal-binding</keyword>
<dbReference type="Gene3D" id="3.10.310.20">
    <property type="entry name" value="DHHA2 domain"/>
    <property type="match status" value="1"/>
</dbReference>
<dbReference type="Pfam" id="PF02833">
    <property type="entry name" value="DHHA2"/>
    <property type="match status" value="1"/>
</dbReference>
<dbReference type="PANTHER" id="PTHR12112">
    <property type="entry name" value="BNIP - RELATED"/>
    <property type="match status" value="1"/>
</dbReference>
<dbReference type="Pfam" id="PF01368">
    <property type="entry name" value="DHH"/>
    <property type="match status" value="1"/>
</dbReference>
<dbReference type="PANTHER" id="PTHR12112:SF39">
    <property type="entry name" value="EG:152A3.5 PROTEIN (FBGN0003116_PN PROTEIN)"/>
    <property type="match status" value="1"/>
</dbReference>
<dbReference type="InterPro" id="IPR001667">
    <property type="entry name" value="DDH_dom"/>
</dbReference>
<evidence type="ECO:0000313" key="6">
    <source>
        <dbReference type="EMBL" id="SCU78880.1"/>
    </source>
</evidence>
<keyword evidence="4" id="KW-0464">Manganese</keyword>
<protein>
    <submittedName>
        <fullName evidence="6">LADA_0A08306g1_1</fullName>
    </submittedName>
</protein>
<dbReference type="SMART" id="SM01131">
    <property type="entry name" value="DHHA2"/>
    <property type="match status" value="1"/>
</dbReference>
<evidence type="ECO:0000256" key="1">
    <source>
        <dbReference type="ARBA" id="ARBA00001936"/>
    </source>
</evidence>